<dbReference type="InterPro" id="IPR051916">
    <property type="entry name" value="GPI-anchor_lipid_remodeler"/>
</dbReference>
<dbReference type="Proteomes" id="UP000628448">
    <property type="component" value="Unassembled WGS sequence"/>
</dbReference>
<feature type="transmembrane region" description="Helical" evidence="1">
    <location>
        <begin position="40"/>
        <end position="65"/>
    </location>
</feature>
<keyword evidence="3" id="KW-0378">Hydrolase</keyword>
<dbReference type="Pfam" id="PF03372">
    <property type="entry name" value="Exo_endo_phos"/>
    <property type="match status" value="1"/>
</dbReference>
<accession>A0A931DZ73</accession>
<keyword evidence="1" id="KW-0472">Membrane</keyword>
<dbReference type="GO" id="GO:0016020">
    <property type="term" value="C:membrane"/>
    <property type="evidence" value="ECO:0007669"/>
    <property type="project" value="GOC"/>
</dbReference>
<protein>
    <submittedName>
        <fullName evidence="3">Endonuclease/exonuclease/phosphatase family protein</fullName>
    </submittedName>
</protein>
<name>A0A931DZ73_9BACT</name>
<dbReference type="PANTHER" id="PTHR14859">
    <property type="entry name" value="CALCOFLUOR WHITE HYPERSENSITIVE PROTEIN PRECURSOR"/>
    <property type="match status" value="1"/>
</dbReference>
<reference evidence="3" key="1">
    <citation type="submission" date="2020-11" db="EMBL/GenBank/DDBJ databases">
        <title>Bacterial whole genome sequence for Panacibacter sp. DH6.</title>
        <authorList>
            <person name="Le V."/>
            <person name="Ko S."/>
            <person name="Ahn C.-Y."/>
            <person name="Oh H.-M."/>
        </authorList>
    </citation>
    <scope>NUCLEOTIDE SEQUENCE</scope>
    <source>
        <strain evidence="3">DH6</strain>
    </source>
</reference>
<feature type="transmembrane region" description="Helical" evidence="1">
    <location>
        <begin position="12"/>
        <end position="34"/>
    </location>
</feature>
<sequence length="374" mass="42667">MAISIIRKITKWVFLSLNILCCLLFLLSCLSLYISPAEWAPVGFLALTVPYLVIILFFYIIFWLIAKPKMAIISAVVLAIGWKQVVVIAAWHPAAGFKEVKAPTSIRIVSWNVRGLYGISTNFYTQQRNRKEIADLINKSGADVVCLQEFNNIFAKEDPNYNNIGLFTKTYPYYYFSKDFKNDQGTYYSGVIIFSRYKILNEERIAYKGKNPESLIRADLLAGNDTITVFTTHLQSFAFSKEDYRNIEKIKQTDDEVLEASENIYTKMKGAFYNRADQAQTVKNTIAGSTHPSVICGDFNDVPNSYTYFHIRGERQDAFLKSSFGIGRTFNALAPTLRIDYILPDNNFEVKQFELVDEGLSDHHLLMADLSLKK</sequence>
<evidence type="ECO:0000313" key="3">
    <source>
        <dbReference type="EMBL" id="MBG9375652.1"/>
    </source>
</evidence>
<dbReference type="CDD" id="cd09084">
    <property type="entry name" value="EEP-2"/>
    <property type="match status" value="1"/>
</dbReference>
<dbReference type="InterPro" id="IPR005135">
    <property type="entry name" value="Endo/exonuclease/phosphatase"/>
</dbReference>
<keyword evidence="3" id="KW-0540">Nuclease</keyword>
<keyword evidence="1" id="KW-1133">Transmembrane helix</keyword>
<evidence type="ECO:0000313" key="4">
    <source>
        <dbReference type="Proteomes" id="UP000628448"/>
    </source>
</evidence>
<feature type="transmembrane region" description="Helical" evidence="1">
    <location>
        <begin position="72"/>
        <end position="91"/>
    </location>
</feature>
<dbReference type="InterPro" id="IPR036691">
    <property type="entry name" value="Endo/exonu/phosph_ase_sf"/>
</dbReference>
<dbReference type="Gene3D" id="3.60.10.10">
    <property type="entry name" value="Endonuclease/exonuclease/phosphatase"/>
    <property type="match status" value="1"/>
</dbReference>
<dbReference type="SUPFAM" id="SSF56219">
    <property type="entry name" value="DNase I-like"/>
    <property type="match status" value="1"/>
</dbReference>
<dbReference type="GO" id="GO:0006506">
    <property type="term" value="P:GPI anchor biosynthetic process"/>
    <property type="evidence" value="ECO:0007669"/>
    <property type="project" value="TreeGrafter"/>
</dbReference>
<dbReference type="GO" id="GO:0004519">
    <property type="term" value="F:endonuclease activity"/>
    <property type="evidence" value="ECO:0007669"/>
    <property type="project" value="UniProtKB-KW"/>
</dbReference>
<dbReference type="PROSITE" id="PS51257">
    <property type="entry name" value="PROKAR_LIPOPROTEIN"/>
    <property type="match status" value="1"/>
</dbReference>
<dbReference type="AlphaFoldDB" id="A0A931DZ73"/>
<feature type="domain" description="Endonuclease/exonuclease/phosphatase" evidence="2">
    <location>
        <begin position="109"/>
        <end position="363"/>
    </location>
</feature>
<keyword evidence="4" id="KW-1185">Reference proteome</keyword>
<organism evidence="3 4">
    <name type="scientific">Panacibacter microcysteis</name>
    <dbReference type="NCBI Taxonomy" id="2793269"/>
    <lineage>
        <taxon>Bacteria</taxon>
        <taxon>Pseudomonadati</taxon>
        <taxon>Bacteroidota</taxon>
        <taxon>Chitinophagia</taxon>
        <taxon>Chitinophagales</taxon>
        <taxon>Chitinophagaceae</taxon>
        <taxon>Panacibacter</taxon>
    </lineage>
</organism>
<dbReference type="RefSeq" id="WP_196989692.1">
    <property type="nucleotide sequence ID" value="NZ_JADWYR010000001.1"/>
</dbReference>
<keyword evidence="3" id="KW-0255">Endonuclease</keyword>
<keyword evidence="1" id="KW-0812">Transmembrane</keyword>
<dbReference type="EMBL" id="JADWYR010000001">
    <property type="protein sequence ID" value="MBG9375652.1"/>
    <property type="molecule type" value="Genomic_DNA"/>
</dbReference>
<comment type="caution">
    <text evidence="3">The sequence shown here is derived from an EMBL/GenBank/DDBJ whole genome shotgun (WGS) entry which is preliminary data.</text>
</comment>
<evidence type="ECO:0000256" key="1">
    <source>
        <dbReference type="SAM" id="Phobius"/>
    </source>
</evidence>
<gene>
    <name evidence="3" type="ORF">I5907_05370</name>
</gene>
<evidence type="ECO:0000259" key="2">
    <source>
        <dbReference type="Pfam" id="PF03372"/>
    </source>
</evidence>
<proteinExistence type="predicted"/>
<dbReference type="PANTHER" id="PTHR14859:SF15">
    <property type="entry name" value="ENDONUCLEASE_EXONUCLEASE_PHOSPHATASE DOMAIN-CONTAINING PROTEIN"/>
    <property type="match status" value="1"/>
</dbReference>